<gene>
    <name evidence="2" type="ORF">M0813_05441</name>
</gene>
<evidence type="ECO:0000313" key="2">
    <source>
        <dbReference type="EMBL" id="KAJ6231921.1"/>
    </source>
</evidence>
<dbReference type="Proteomes" id="UP001150062">
    <property type="component" value="Unassembled WGS sequence"/>
</dbReference>
<name>A0ABQ8XH58_9EUKA</name>
<feature type="transmembrane region" description="Helical" evidence="1">
    <location>
        <begin position="88"/>
        <end position="109"/>
    </location>
</feature>
<feature type="transmembrane region" description="Helical" evidence="1">
    <location>
        <begin position="62"/>
        <end position="81"/>
    </location>
</feature>
<evidence type="ECO:0000313" key="3">
    <source>
        <dbReference type="Proteomes" id="UP001150062"/>
    </source>
</evidence>
<keyword evidence="1" id="KW-0472">Membrane</keyword>
<feature type="transmembrane region" description="Helical" evidence="1">
    <location>
        <begin position="129"/>
        <end position="152"/>
    </location>
</feature>
<protein>
    <submittedName>
        <fullName evidence="2">Uncharacterized protein</fullName>
    </submittedName>
</protein>
<organism evidence="2 3">
    <name type="scientific">Anaeramoeba flamelloides</name>
    <dbReference type="NCBI Taxonomy" id="1746091"/>
    <lineage>
        <taxon>Eukaryota</taxon>
        <taxon>Metamonada</taxon>
        <taxon>Anaeramoebidae</taxon>
        <taxon>Anaeramoeba</taxon>
    </lineage>
</organism>
<dbReference type="EMBL" id="JAOAOG010000297">
    <property type="protein sequence ID" value="KAJ6231921.1"/>
    <property type="molecule type" value="Genomic_DNA"/>
</dbReference>
<comment type="caution">
    <text evidence="2">The sequence shown here is derived from an EMBL/GenBank/DDBJ whole genome shotgun (WGS) entry which is preliminary data.</text>
</comment>
<feature type="transmembrane region" description="Helical" evidence="1">
    <location>
        <begin position="159"/>
        <end position="179"/>
    </location>
</feature>
<keyword evidence="1" id="KW-0812">Transmembrane</keyword>
<sequence length="268" mass="30584">MSKKQFRSKKEISKPSQANKKKRVIPTWPPLIIRLFLFLILNGNFLGIVYSQYKVYGSCGLWVGLNVWNLCLVFGGFGILLKSSLLTLTGALFEFFPTVFFFIEIGGVFGSNSSLLGILPPNLLSSKEILISAIVLNSHHIWTLFLFLISVTWSRSVKFVHYLFASFVAVALTIFSRFYTPLTCEVKPGVTKYLNINMSHEFSKYIKYKQAHRFDDETPVIYLTYLLCAYVFVFLLFSFLSLKSLVIFGTQSVIKQKSTKPSTDKKKK</sequence>
<keyword evidence="1" id="KW-1133">Transmembrane helix</keyword>
<proteinExistence type="predicted"/>
<keyword evidence="3" id="KW-1185">Reference proteome</keyword>
<evidence type="ECO:0000256" key="1">
    <source>
        <dbReference type="SAM" id="Phobius"/>
    </source>
</evidence>
<accession>A0ABQ8XH58</accession>
<feature type="transmembrane region" description="Helical" evidence="1">
    <location>
        <begin position="31"/>
        <end position="50"/>
    </location>
</feature>
<reference evidence="2" key="1">
    <citation type="submission" date="2022-08" db="EMBL/GenBank/DDBJ databases">
        <title>Novel sulfate-reducing endosymbionts in the free-living metamonad Anaeramoeba.</title>
        <authorList>
            <person name="Jerlstrom-Hultqvist J."/>
            <person name="Cepicka I."/>
            <person name="Gallot-Lavallee L."/>
            <person name="Salas-Leiva D."/>
            <person name="Curtis B.A."/>
            <person name="Zahonova K."/>
            <person name="Pipaliya S."/>
            <person name="Dacks J."/>
            <person name="Roger A.J."/>
        </authorList>
    </citation>
    <scope>NUCLEOTIDE SEQUENCE</scope>
    <source>
        <strain evidence="2">Schooner1</strain>
    </source>
</reference>
<feature type="transmembrane region" description="Helical" evidence="1">
    <location>
        <begin position="220"/>
        <end position="242"/>
    </location>
</feature>